<organism evidence="1 2">
    <name type="scientific">Trifolium subterraneum</name>
    <name type="common">Subterranean clover</name>
    <dbReference type="NCBI Taxonomy" id="3900"/>
    <lineage>
        <taxon>Eukaryota</taxon>
        <taxon>Viridiplantae</taxon>
        <taxon>Streptophyta</taxon>
        <taxon>Embryophyta</taxon>
        <taxon>Tracheophyta</taxon>
        <taxon>Spermatophyta</taxon>
        <taxon>Magnoliopsida</taxon>
        <taxon>eudicotyledons</taxon>
        <taxon>Gunneridae</taxon>
        <taxon>Pentapetalae</taxon>
        <taxon>rosids</taxon>
        <taxon>fabids</taxon>
        <taxon>Fabales</taxon>
        <taxon>Fabaceae</taxon>
        <taxon>Papilionoideae</taxon>
        <taxon>50 kb inversion clade</taxon>
        <taxon>NPAAA clade</taxon>
        <taxon>Hologalegina</taxon>
        <taxon>IRL clade</taxon>
        <taxon>Trifolieae</taxon>
        <taxon>Trifolium</taxon>
    </lineage>
</organism>
<reference evidence="2" key="1">
    <citation type="journal article" date="2017" name="Front. Plant Sci.">
        <title>Climate Clever Clovers: New Paradigm to Reduce the Environmental Footprint of Ruminants by Breeding Low Methanogenic Forages Utilizing Haplotype Variation.</title>
        <authorList>
            <person name="Kaur P."/>
            <person name="Appels R."/>
            <person name="Bayer P.E."/>
            <person name="Keeble-Gagnere G."/>
            <person name="Wang J."/>
            <person name="Hirakawa H."/>
            <person name="Shirasawa K."/>
            <person name="Vercoe P."/>
            <person name="Stefanova K."/>
            <person name="Durmic Z."/>
            <person name="Nichols P."/>
            <person name="Revell C."/>
            <person name="Isobe S.N."/>
            <person name="Edwards D."/>
            <person name="Erskine W."/>
        </authorList>
    </citation>
    <scope>NUCLEOTIDE SEQUENCE [LARGE SCALE GENOMIC DNA]</scope>
    <source>
        <strain evidence="2">cv. Daliak</strain>
    </source>
</reference>
<dbReference type="OrthoDB" id="1879717at2759"/>
<accession>A0A2Z6MHA3</accession>
<protein>
    <submittedName>
        <fullName evidence="1">Uncharacterized protein</fullName>
    </submittedName>
</protein>
<dbReference type="PANTHER" id="PTHR47467">
    <property type="entry name" value="OS01G0867200 PROTEIN"/>
    <property type="match status" value="1"/>
</dbReference>
<gene>
    <name evidence="1" type="ORF">TSUD_288770</name>
</gene>
<sequence>MLEAKCLKKAVIPSTLINNPSPGTIQSTRLALHVTRNRFYCFLYIASGPHIYKLQEVLLVVDKSLNKNYGELGLMVMAWDTGACSSQGLRFESPSVTFCIGSVHIERSSGFKWAPTSGRWDWCFSD</sequence>
<proteinExistence type="predicted"/>
<dbReference type="EMBL" id="DF973473">
    <property type="protein sequence ID" value="GAU31944.1"/>
    <property type="molecule type" value="Genomic_DNA"/>
</dbReference>
<evidence type="ECO:0000313" key="1">
    <source>
        <dbReference type="EMBL" id="GAU31944.1"/>
    </source>
</evidence>
<evidence type="ECO:0000313" key="2">
    <source>
        <dbReference type="Proteomes" id="UP000242715"/>
    </source>
</evidence>
<keyword evidence="2" id="KW-1185">Reference proteome</keyword>
<name>A0A2Z6MHA3_TRISU</name>
<dbReference type="Proteomes" id="UP000242715">
    <property type="component" value="Unassembled WGS sequence"/>
</dbReference>
<dbReference type="PANTHER" id="PTHR47467:SF1">
    <property type="entry name" value="WD40 REPEAT-CONTAINING PROTEIN"/>
    <property type="match status" value="1"/>
</dbReference>
<dbReference type="AlphaFoldDB" id="A0A2Z6MHA3"/>